<dbReference type="InterPro" id="IPR036271">
    <property type="entry name" value="Tet_transcr_reg_TetR-rel_C_sf"/>
</dbReference>
<sequence>MADTGKARRPGGRSARVAAAVHRAVMELVAERGYGAFTVADVAARAGVADTSIYRRWGTLEQLTADVALGWLTSTSPIPDTGDLAGDLRAYAAGVAHDLSGPDGVAVLRLMIALSSAGDAGLRARDAFLAERGRQIQGMLDRAHARGDRALSALDILDHLLAPMYIRTLFGTGPVTADYAHELVATLLSHTSARAS</sequence>
<comment type="caution">
    <text evidence="6">The sequence shown here is derived from an EMBL/GenBank/DDBJ whole genome shotgun (WGS) entry which is preliminary data.</text>
</comment>
<feature type="domain" description="HTH tetR-type" evidence="5">
    <location>
        <begin position="15"/>
        <end position="75"/>
    </location>
</feature>
<dbReference type="Gene3D" id="1.10.357.10">
    <property type="entry name" value="Tetracycline Repressor, domain 2"/>
    <property type="match status" value="1"/>
</dbReference>
<evidence type="ECO:0000256" key="1">
    <source>
        <dbReference type="ARBA" id="ARBA00023015"/>
    </source>
</evidence>
<dbReference type="PROSITE" id="PS50977">
    <property type="entry name" value="HTH_TETR_2"/>
    <property type="match status" value="1"/>
</dbReference>
<protein>
    <submittedName>
        <fullName evidence="6">AcrR family transcriptional regulator</fullName>
    </submittedName>
</protein>
<gene>
    <name evidence="6" type="ORF">J2W56_000241</name>
</gene>
<evidence type="ECO:0000259" key="5">
    <source>
        <dbReference type="PROSITE" id="PS50977"/>
    </source>
</evidence>
<dbReference type="EMBL" id="JAVDWW010000001">
    <property type="protein sequence ID" value="MDR7166523.1"/>
    <property type="molecule type" value="Genomic_DNA"/>
</dbReference>
<feature type="DNA-binding region" description="H-T-H motif" evidence="4">
    <location>
        <begin position="38"/>
        <end position="57"/>
    </location>
</feature>
<dbReference type="InterPro" id="IPR050109">
    <property type="entry name" value="HTH-type_TetR-like_transc_reg"/>
</dbReference>
<evidence type="ECO:0000256" key="4">
    <source>
        <dbReference type="PROSITE-ProRule" id="PRU00335"/>
    </source>
</evidence>
<keyword evidence="3" id="KW-0804">Transcription</keyword>
<dbReference type="Gene3D" id="1.10.10.60">
    <property type="entry name" value="Homeodomain-like"/>
    <property type="match status" value="1"/>
</dbReference>
<dbReference type="Pfam" id="PF16859">
    <property type="entry name" value="TetR_C_11"/>
    <property type="match status" value="1"/>
</dbReference>
<evidence type="ECO:0000256" key="2">
    <source>
        <dbReference type="ARBA" id="ARBA00023125"/>
    </source>
</evidence>
<dbReference type="SUPFAM" id="SSF46689">
    <property type="entry name" value="Homeodomain-like"/>
    <property type="match status" value="1"/>
</dbReference>
<dbReference type="Pfam" id="PF00440">
    <property type="entry name" value="TetR_N"/>
    <property type="match status" value="1"/>
</dbReference>
<organism evidence="6 7">
    <name type="scientific">Nocardia kruczakiae</name>
    <dbReference type="NCBI Taxonomy" id="261477"/>
    <lineage>
        <taxon>Bacteria</taxon>
        <taxon>Bacillati</taxon>
        <taxon>Actinomycetota</taxon>
        <taxon>Actinomycetes</taxon>
        <taxon>Mycobacteriales</taxon>
        <taxon>Nocardiaceae</taxon>
        <taxon>Nocardia</taxon>
    </lineage>
</organism>
<dbReference type="InterPro" id="IPR009057">
    <property type="entry name" value="Homeodomain-like_sf"/>
</dbReference>
<evidence type="ECO:0000256" key="3">
    <source>
        <dbReference type="ARBA" id="ARBA00023163"/>
    </source>
</evidence>
<dbReference type="InterPro" id="IPR011075">
    <property type="entry name" value="TetR_C"/>
</dbReference>
<keyword evidence="7" id="KW-1185">Reference proteome</keyword>
<keyword evidence="2 4" id="KW-0238">DNA-binding</keyword>
<name>A0ABU1X7L5_9NOCA</name>
<accession>A0ABU1X7L5</accession>
<dbReference type="RefSeq" id="WP_310398576.1">
    <property type="nucleotide sequence ID" value="NZ_JAVDWW010000001.1"/>
</dbReference>
<evidence type="ECO:0000313" key="6">
    <source>
        <dbReference type="EMBL" id="MDR7166523.1"/>
    </source>
</evidence>
<keyword evidence="1" id="KW-0805">Transcription regulation</keyword>
<proteinExistence type="predicted"/>
<dbReference type="PANTHER" id="PTHR30055">
    <property type="entry name" value="HTH-TYPE TRANSCRIPTIONAL REGULATOR RUTR"/>
    <property type="match status" value="1"/>
</dbReference>
<evidence type="ECO:0000313" key="7">
    <source>
        <dbReference type="Proteomes" id="UP001251217"/>
    </source>
</evidence>
<dbReference type="PANTHER" id="PTHR30055:SF148">
    <property type="entry name" value="TETR-FAMILY TRANSCRIPTIONAL REGULATOR"/>
    <property type="match status" value="1"/>
</dbReference>
<dbReference type="SUPFAM" id="SSF48498">
    <property type="entry name" value="Tetracyclin repressor-like, C-terminal domain"/>
    <property type="match status" value="1"/>
</dbReference>
<reference evidence="6 7" key="1">
    <citation type="submission" date="2023-07" db="EMBL/GenBank/DDBJ databases">
        <title>Sorghum-associated microbial communities from plants grown in Nebraska, USA.</title>
        <authorList>
            <person name="Schachtman D."/>
        </authorList>
    </citation>
    <scope>NUCLEOTIDE SEQUENCE [LARGE SCALE GENOMIC DNA]</scope>
    <source>
        <strain evidence="6 7">4272</strain>
    </source>
</reference>
<dbReference type="InterPro" id="IPR001647">
    <property type="entry name" value="HTH_TetR"/>
</dbReference>
<dbReference type="Proteomes" id="UP001251217">
    <property type="component" value="Unassembled WGS sequence"/>
</dbReference>